<accession>A0A9P7ZK19</accession>
<feature type="domain" description="NACHT" evidence="3">
    <location>
        <begin position="404"/>
        <end position="552"/>
    </location>
</feature>
<feature type="chain" id="PRO_5040372059" evidence="2">
    <location>
        <begin position="19"/>
        <end position="801"/>
    </location>
</feature>
<evidence type="ECO:0000259" key="3">
    <source>
        <dbReference type="PROSITE" id="PS50837"/>
    </source>
</evidence>
<dbReference type="InterPro" id="IPR054471">
    <property type="entry name" value="GPIID_WHD"/>
</dbReference>
<keyword evidence="1" id="KW-0677">Repeat</keyword>
<organism evidence="4 5">
    <name type="scientific">Emericellopsis atlantica</name>
    <dbReference type="NCBI Taxonomy" id="2614577"/>
    <lineage>
        <taxon>Eukaryota</taxon>
        <taxon>Fungi</taxon>
        <taxon>Dikarya</taxon>
        <taxon>Ascomycota</taxon>
        <taxon>Pezizomycotina</taxon>
        <taxon>Sordariomycetes</taxon>
        <taxon>Hypocreomycetidae</taxon>
        <taxon>Hypocreales</taxon>
        <taxon>Bionectriaceae</taxon>
        <taxon>Emericellopsis</taxon>
    </lineage>
</organism>
<dbReference type="PANTHER" id="PTHR46082">
    <property type="entry name" value="ATP/GTP-BINDING PROTEIN-RELATED"/>
    <property type="match status" value="1"/>
</dbReference>
<dbReference type="RefSeq" id="XP_046117492.1">
    <property type="nucleotide sequence ID" value="XM_046260744.1"/>
</dbReference>
<evidence type="ECO:0000313" key="5">
    <source>
        <dbReference type="Proteomes" id="UP000887229"/>
    </source>
</evidence>
<dbReference type="PANTHER" id="PTHR46082:SF11">
    <property type="entry name" value="AAA+ ATPASE DOMAIN-CONTAINING PROTEIN-RELATED"/>
    <property type="match status" value="1"/>
</dbReference>
<comment type="caution">
    <text evidence="4">The sequence shown here is derived from an EMBL/GenBank/DDBJ whole genome shotgun (WGS) entry which is preliminary data.</text>
</comment>
<feature type="non-terminal residue" evidence="4">
    <location>
        <position position="801"/>
    </location>
</feature>
<dbReference type="Gene3D" id="3.40.50.300">
    <property type="entry name" value="P-loop containing nucleotide triphosphate hydrolases"/>
    <property type="match status" value="1"/>
</dbReference>
<evidence type="ECO:0000256" key="2">
    <source>
        <dbReference type="SAM" id="SignalP"/>
    </source>
</evidence>
<dbReference type="EMBL" id="MU251257">
    <property type="protein sequence ID" value="KAG9253568.1"/>
    <property type="molecule type" value="Genomic_DNA"/>
</dbReference>
<dbReference type="SUPFAM" id="SSF53167">
    <property type="entry name" value="Purine and uridine phosphorylases"/>
    <property type="match status" value="1"/>
</dbReference>
<dbReference type="AlphaFoldDB" id="A0A9P7ZK19"/>
<dbReference type="InterPro" id="IPR035994">
    <property type="entry name" value="Nucleoside_phosphorylase_sf"/>
</dbReference>
<dbReference type="InterPro" id="IPR007111">
    <property type="entry name" value="NACHT_NTPase"/>
</dbReference>
<dbReference type="Pfam" id="PF22939">
    <property type="entry name" value="WHD_GPIID"/>
    <property type="match status" value="1"/>
</dbReference>
<dbReference type="PROSITE" id="PS50837">
    <property type="entry name" value="NACHT"/>
    <property type="match status" value="1"/>
</dbReference>
<dbReference type="Pfam" id="PF24883">
    <property type="entry name" value="NPHP3_N"/>
    <property type="match status" value="1"/>
</dbReference>
<sequence>SAYSIGWICALPLELAASVGMFDETHQDLDLARGDRNMYTLGEMAGHNIVMACLPAGSTGVTPAATVAANMLRSFPKIRFGLMVGIGGGAPARRARPHEDIRLGDVVVSIPQGELGGVVKYDCGKTVAGGAFEHTGLLNMPPAPLANAVAKLRGMHEAKRSAVSRYVTTMINKVMAGEDANPEFEELYRCPDPKYDQLFAADEDEDDIPLPCPHCDPARLVQRKPRKHPGPVIHYGTIASADQVMRHALTRDAIRKKHGILCFDMEAAGLMNDFPCLVVRGICDYADTHKHKIWQRYAAATAAAYTKELLQVVLREEVQTTEEVVKILERGDARDIKQNVDRLAKGMRAIIDKARQDRDRILNWLDSDTHTKRLLDSYEKWQPSTVRKLFESEAYRDWTLGEAQTLWCPGIAGGGKTVFSSVVVRSLKAGQEAQPDASRAAVICLFCEYERQKEQTLRTLAAAMLRQLADQCELLPDELVDLFEKHGTGASSHLRFEDISLALTRVLKEFPRVYLIVDALDECSDQTRRELLAQLAEQQRKTGLRILATARPTVEFEKEFGTKYQVLEIRADVLDVKSVLDALIDKSNSFVREDEELRRRVTDTIAFAVDGMFLLAQPFHDSVIGERSRGHVEDALQTLMDSPDKLATVYENALGRIGGQKPGDRNLAHRMLSWVVESKRPLTRDEFLHALAIQTGRPQFQRHYMIENLDGAVALCAGLVVINERSDTVQLMHHTARTYLEDPERRPGWMAGSREMIASACVTYISYSVFEDGPCRGDEEMGRRLDDYPFLPYAAQHWGHH</sequence>
<proteinExistence type="predicted"/>
<name>A0A9P7ZK19_9HYPO</name>
<dbReference type="OrthoDB" id="448455at2759"/>
<feature type="non-terminal residue" evidence="4">
    <location>
        <position position="1"/>
    </location>
</feature>
<protein>
    <submittedName>
        <fullName evidence="4">Nucleoside phosphorylase</fullName>
    </submittedName>
</protein>
<keyword evidence="5" id="KW-1185">Reference proteome</keyword>
<evidence type="ECO:0000313" key="4">
    <source>
        <dbReference type="EMBL" id="KAG9253568.1"/>
    </source>
</evidence>
<dbReference type="Proteomes" id="UP000887229">
    <property type="component" value="Unassembled WGS sequence"/>
</dbReference>
<evidence type="ECO:0000256" key="1">
    <source>
        <dbReference type="ARBA" id="ARBA00022737"/>
    </source>
</evidence>
<dbReference type="InterPro" id="IPR056884">
    <property type="entry name" value="NPHP3-like_N"/>
</dbReference>
<dbReference type="InterPro" id="IPR027417">
    <property type="entry name" value="P-loop_NTPase"/>
</dbReference>
<feature type="signal peptide" evidence="2">
    <location>
        <begin position="1"/>
        <end position="18"/>
    </location>
</feature>
<dbReference type="InterPro" id="IPR053137">
    <property type="entry name" value="NLR-like"/>
</dbReference>
<dbReference type="GO" id="GO:0009116">
    <property type="term" value="P:nucleoside metabolic process"/>
    <property type="evidence" value="ECO:0007669"/>
    <property type="project" value="InterPro"/>
</dbReference>
<keyword evidence="2" id="KW-0732">Signal</keyword>
<dbReference type="Gene3D" id="3.40.50.1580">
    <property type="entry name" value="Nucleoside phosphorylase domain"/>
    <property type="match status" value="1"/>
</dbReference>
<gene>
    <name evidence="4" type="ORF">F5Z01DRAFT_598526</name>
</gene>
<dbReference type="GO" id="GO:0003824">
    <property type="term" value="F:catalytic activity"/>
    <property type="evidence" value="ECO:0007669"/>
    <property type="project" value="InterPro"/>
</dbReference>
<dbReference type="GeneID" id="70291647"/>
<reference evidence="4" key="1">
    <citation type="journal article" date="2021" name="IMA Fungus">
        <title>Genomic characterization of three marine fungi, including Emericellopsis atlantica sp. nov. with signatures of a generalist lifestyle and marine biomass degradation.</title>
        <authorList>
            <person name="Hagestad O.C."/>
            <person name="Hou L."/>
            <person name="Andersen J.H."/>
            <person name="Hansen E.H."/>
            <person name="Altermark B."/>
            <person name="Li C."/>
            <person name="Kuhnert E."/>
            <person name="Cox R.J."/>
            <person name="Crous P.W."/>
            <person name="Spatafora J.W."/>
            <person name="Lail K."/>
            <person name="Amirebrahimi M."/>
            <person name="Lipzen A."/>
            <person name="Pangilinan J."/>
            <person name="Andreopoulos W."/>
            <person name="Hayes R.D."/>
            <person name="Ng V."/>
            <person name="Grigoriev I.V."/>
            <person name="Jackson S.A."/>
            <person name="Sutton T.D.S."/>
            <person name="Dobson A.D.W."/>
            <person name="Rama T."/>
        </authorList>
    </citation>
    <scope>NUCLEOTIDE SEQUENCE</scope>
    <source>
        <strain evidence="4">TS7</strain>
    </source>
</reference>